<evidence type="ECO:0000313" key="1">
    <source>
        <dbReference type="EMBL" id="EJN60519.1"/>
    </source>
</evidence>
<accession>J3JGY0</accession>
<dbReference type="AlphaFoldDB" id="J3JGY0"/>
<name>J3JGY0_9EURY</name>
<proteinExistence type="predicted"/>
<evidence type="ECO:0000313" key="2">
    <source>
        <dbReference type="Proteomes" id="UP000007813"/>
    </source>
</evidence>
<dbReference type="Proteomes" id="UP000007813">
    <property type="component" value="Unassembled WGS sequence"/>
</dbReference>
<sequence length="55" mass="6113">MAIALRKREVSETIRRPASVSLVEQCVKKAERSSFFGREFRIDGYADSTASTSSS</sequence>
<gene>
    <name evidence="1" type="ORF">HSB1_11220</name>
</gene>
<comment type="caution">
    <text evidence="1">The sequence shown here is derived from an EMBL/GenBank/DDBJ whole genome shotgun (WGS) entry which is preliminary data.</text>
</comment>
<reference evidence="1 2" key="1">
    <citation type="journal article" date="2012" name="J. Bacteriol.">
        <title>Draft Genome Sequence of the Extremely Halophilic Archaeon Halogranum salarium B-1T.</title>
        <authorList>
            <person name="Kim K.K."/>
            <person name="Lee K.C."/>
            <person name="Lee J.S."/>
        </authorList>
    </citation>
    <scope>NUCLEOTIDE SEQUENCE [LARGE SCALE GENOMIC DNA]</scope>
    <source>
        <strain evidence="1 2">B-1</strain>
    </source>
</reference>
<protein>
    <submittedName>
        <fullName evidence="1">Uncharacterized protein</fullName>
    </submittedName>
</protein>
<organism evidence="1 2">
    <name type="scientific">Halogranum salarium B-1</name>
    <dbReference type="NCBI Taxonomy" id="1210908"/>
    <lineage>
        <taxon>Archaea</taxon>
        <taxon>Methanobacteriati</taxon>
        <taxon>Methanobacteriota</taxon>
        <taxon>Stenosarchaea group</taxon>
        <taxon>Halobacteria</taxon>
        <taxon>Halobacteriales</taxon>
        <taxon>Haloferacaceae</taxon>
    </lineage>
</organism>
<dbReference type="EMBL" id="ALJD01000003">
    <property type="protein sequence ID" value="EJN60519.1"/>
    <property type="molecule type" value="Genomic_DNA"/>
</dbReference>